<dbReference type="PANTHER" id="PTHR30634">
    <property type="entry name" value="OUTER MEMBRANE LOLAB LIPOPROTEIN INSERTION APPARATUS"/>
    <property type="match status" value="1"/>
</dbReference>
<keyword evidence="4" id="KW-1185">Reference proteome</keyword>
<dbReference type="Pfam" id="PF18934">
    <property type="entry name" value="DUF5682"/>
    <property type="match status" value="1"/>
</dbReference>
<evidence type="ECO:0000313" key="3">
    <source>
        <dbReference type="EMBL" id="BCJ45938.1"/>
    </source>
</evidence>
<organism evidence="3 4">
    <name type="scientific">Actinoplanes ianthinogenes</name>
    <dbReference type="NCBI Taxonomy" id="122358"/>
    <lineage>
        <taxon>Bacteria</taxon>
        <taxon>Bacillati</taxon>
        <taxon>Actinomycetota</taxon>
        <taxon>Actinomycetes</taxon>
        <taxon>Micromonosporales</taxon>
        <taxon>Micromonosporaceae</taxon>
        <taxon>Actinoplanes</taxon>
    </lineage>
</organism>
<feature type="domain" description="VWFA" evidence="2">
    <location>
        <begin position="1335"/>
        <end position="1491"/>
    </location>
</feature>
<evidence type="ECO:0000256" key="1">
    <source>
        <dbReference type="SAM" id="MobiDB-lite"/>
    </source>
</evidence>
<dbReference type="Pfam" id="PF05762">
    <property type="entry name" value="VWA_CoxE"/>
    <property type="match status" value="1"/>
</dbReference>
<dbReference type="Proteomes" id="UP000676967">
    <property type="component" value="Chromosome"/>
</dbReference>
<dbReference type="InterPro" id="IPR036465">
    <property type="entry name" value="vWFA_dom_sf"/>
</dbReference>
<feature type="compositionally biased region" description="Low complexity" evidence="1">
    <location>
        <begin position="783"/>
        <end position="802"/>
    </location>
</feature>
<feature type="region of interest" description="Disordered" evidence="1">
    <location>
        <begin position="779"/>
        <end position="1133"/>
    </location>
</feature>
<dbReference type="Gene3D" id="3.40.50.410">
    <property type="entry name" value="von Willebrand factor, type A domain"/>
    <property type="match status" value="1"/>
</dbReference>
<dbReference type="InterPro" id="IPR050458">
    <property type="entry name" value="LolB"/>
</dbReference>
<dbReference type="InterPro" id="IPR043737">
    <property type="entry name" value="DUF5682"/>
</dbReference>
<dbReference type="InterPro" id="IPR002035">
    <property type="entry name" value="VWF_A"/>
</dbReference>
<evidence type="ECO:0000313" key="4">
    <source>
        <dbReference type="Proteomes" id="UP000676967"/>
    </source>
</evidence>
<dbReference type="SUPFAM" id="SSF53300">
    <property type="entry name" value="vWA-like"/>
    <property type="match status" value="1"/>
</dbReference>
<dbReference type="InterPro" id="IPR008912">
    <property type="entry name" value="Uncharacterised_CoxE"/>
</dbReference>
<evidence type="ECO:0000259" key="2">
    <source>
        <dbReference type="SMART" id="SM00327"/>
    </source>
</evidence>
<feature type="compositionally biased region" description="Low complexity" evidence="1">
    <location>
        <begin position="826"/>
        <end position="1121"/>
    </location>
</feature>
<dbReference type="RefSeq" id="WP_245006629.1">
    <property type="nucleotide sequence ID" value="NZ_AP023356.1"/>
</dbReference>
<dbReference type="SMART" id="SM00327">
    <property type="entry name" value="VWA"/>
    <property type="match status" value="1"/>
</dbReference>
<protein>
    <recommendedName>
        <fullName evidence="2">VWFA domain-containing protein</fullName>
    </recommendedName>
</protein>
<dbReference type="EMBL" id="AP023356">
    <property type="protein sequence ID" value="BCJ45938.1"/>
    <property type="molecule type" value="Genomic_DNA"/>
</dbReference>
<sequence length="1498" mass="151744">MSSRTEPGPREAVDGLAGDGRVQLIGVRHHSPVLAAAVPALLDAFRPATVLVELPAEMQSWITWLADPGTVAPVALAAAGTDGALAFYPFADFSPELAAVRWARAHDVPVVCGDLPLTDPGWAAGRRVTATADGSGPGLGAAVHATVSGRAGDDLWDRWIEAAAPGSSPEAVRRAALAAGWALRQDAGRDGIDPVDLRREAWMRAVLGRTGGRVAAVIGAFHAPALLDPSLPLAGEPAIRGPEPVVSLVPYTFDLLDARSGYPAGIRDPRWQQAVFEGGAAPGRVRAAADRFAVEVTRALRERKQPAGPGEAAEVARLAGDLAGLRGLPAPGRGELVEALQTVLAQGSPTGAGRTVAQAMADVLIGRRRGRLPAGAPVTGLRPAVERELAALKLPGPGDPSRRIRLDPLRSPTDRARELAIRRLAGCGAPYAEAGPAGPVAGGETLTTTWQARWTPSTDAALALAGLHGVTLAQAAAGMLAARRRREERAGGPTPDQALTGLAEAAACGLPELAVARLSDVRRAVCQGGAIQQIIAAVHLLGRIERGHVPGLTEPLDGLVPAREELHAAAVAAVDGLAGSDRVEDARALLDLVQSADEAGRRLRLGRAVRGLVRDGSPLMSGAASAVGVLLDHETAEAFGTRLASWADAPDKRAVDRLRGALSVTGALLQAGGDFLDPLLDTVERMPDDAFVRRLPGLRGGFDVLSPGDRDRLLRTVGERHGTVDDRLSADAVTLASWIAADRAGLAALDALGLAPGAPALTGGSSTIAAAAPALTHGSRPLTPGAATGPADAAASTAGPVALPTDASPTPGAATHPTDTSPAPGPAALPTDATPTPGATTDRANTTPTPGPTIHPTDATPTPGAATHPANTAPTPGAATPTPGVAIHPANTTATPGAATHPANTAPTPGAATPTPGVAIHPANTTATPGAATHPANTAPTPGAATPTPGVAIHPANTTATPGATTHPANTAPTPGAATDPTDTAPAPGAATDLTDTTATPGAATDPTDTAPAPGAATDPTDTAPAPGAATDPTDTTATPGAATDPTDTAPAPGAATDPTDTAPAPGAATDPTDTTATPGAATDPTDTAPAPGAATDPTDTAPAPGAATDLTDTAATPGAAEGEHGGGWGRISPGQRWRLLLGRESEHLEPEQRRMAAALDELYGAGRGEGAYTVDSGGAAGGGRERAYPEIRDWLADLEDLFGTAVRDEVLARAAERGRLDAVLAADPEQVRPSIDLLHAVLSMAGGLPEARLAKLRPLVARLTAELTAQLARRIRPALTGLGTPRPTRRPSGRLDLAATVRQNLHTVRTDPAGRPRIIPDRPVFRSPGRRNVDWQVILLVDVSGSMEESTIWAALTASVLAGVPALRTHFVTFSTEVIDLTDRVTDALSLLLEIKVGGGTHIAAGLRYARQITTVPSRTLVITISDFEEGYPVADLLGAARALVDDGVTLLGCASLNDKGQPRFSTGIASQLVGAGMPVAALSPSELAGWIGERVR</sequence>
<reference evidence="3 4" key="1">
    <citation type="submission" date="2020-08" db="EMBL/GenBank/DDBJ databases">
        <title>Whole genome shotgun sequence of Actinoplanes ianthinogenes NBRC 13996.</title>
        <authorList>
            <person name="Komaki H."/>
            <person name="Tamura T."/>
        </authorList>
    </citation>
    <scope>NUCLEOTIDE SEQUENCE [LARGE SCALE GENOMIC DNA]</scope>
    <source>
        <strain evidence="3 4">NBRC 13996</strain>
    </source>
</reference>
<gene>
    <name evidence="3" type="ORF">Aiant_65950</name>
</gene>
<name>A0ABN6CLK2_9ACTN</name>
<proteinExistence type="predicted"/>
<accession>A0ABN6CLK2</accession>
<dbReference type="PANTHER" id="PTHR30634:SF7">
    <property type="entry name" value="VWA DOMAIN-CONTAINING PROTEIN"/>
    <property type="match status" value="1"/>
</dbReference>